<keyword evidence="3" id="KW-1185">Reference proteome</keyword>
<protein>
    <recommendedName>
        <fullName evidence="4">DNA-directed RNA polymerase III subunit RPC9</fullName>
    </recommendedName>
</protein>
<comment type="caution">
    <text evidence="2">The sequence shown here is derived from an EMBL/GenBank/DDBJ whole genome shotgun (WGS) entry which is preliminary data.</text>
</comment>
<evidence type="ECO:0000313" key="2">
    <source>
        <dbReference type="EMBL" id="KAJ5181484.1"/>
    </source>
</evidence>
<evidence type="ECO:0000256" key="1">
    <source>
        <dbReference type="SAM" id="MobiDB-lite"/>
    </source>
</evidence>
<evidence type="ECO:0000313" key="3">
    <source>
        <dbReference type="Proteomes" id="UP001150942"/>
    </source>
</evidence>
<dbReference type="PANTHER" id="PTHR15561:SF0">
    <property type="entry name" value="DNA-DIRECTED RNA POLYMERASE III SUBUNIT RPC9"/>
    <property type="match status" value="1"/>
</dbReference>
<feature type="region of interest" description="Disordered" evidence="1">
    <location>
        <begin position="82"/>
        <end position="126"/>
    </location>
</feature>
<dbReference type="InterPro" id="IPR038846">
    <property type="entry name" value="RPC9"/>
</dbReference>
<dbReference type="AlphaFoldDB" id="A0A9W9IM13"/>
<accession>A0A9W9IM13</accession>
<dbReference type="EMBL" id="JAPQKQ010000009">
    <property type="protein sequence ID" value="KAJ5181484.1"/>
    <property type="molecule type" value="Genomic_DNA"/>
</dbReference>
<evidence type="ECO:0008006" key="4">
    <source>
        <dbReference type="Google" id="ProtNLM"/>
    </source>
</evidence>
<sequence length="238" mass="25745">MRIIDPQTAVLTNVEVLAYLTSNPPRRPPPSSGNWAPNPDLRDHNTVVKEVRIPMRSSSSIHGFTTMQAVSPPHLLRYPRYTARPSSSQSKSQSQAAMTGTLRTSNSAITETDANSLPPPISSSEITPMDTALRDLVVRLQPYGLTKAEVVMILNLGVGLSGNPATEEAAEEGANGEDAMEVDGEAEGEEGEEEDYTAVVLMDGVIEERELRLSDEDVKAILAIIKETLTADYENVKG</sequence>
<reference evidence="2" key="2">
    <citation type="journal article" date="2023" name="IMA Fungus">
        <title>Comparative genomic study of the Penicillium genus elucidates a diverse pangenome and 15 lateral gene transfer events.</title>
        <authorList>
            <person name="Petersen C."/>
            <person name="Sorensen T."/>
            <person name="Nielsen M.R."/>
            <person name="Sondergaard T.E."/>
            <person name="Sorensen J.L."/>
            <person name="Fitzpatrick D.A."/>
            <person name="Frisvad J.C."/>
            <person name="Nielsen K.L."/>
        </authorList>
    </citation>
    <scope>NUCLEOTIDE SEQUENCE</scope>
    <source>
        <strain evidence="2">IBT 20477</strain>
    </source>
</reference>
<organism evidence="2 3">
    <name type="scientific">Penicillium cf. viridicatum</name>
    <dbReference type="NCBI Taxonomy" id="2972119"/>
    <lineage>
        <taxon>Eukaryota</taxon>
        <taxon>Fungi</taxon>
        <taxon>Dikarya</taxon>
        <taxon>Ascomycota</taxon>
        <taxon>Pezizomycotina</taxon>
        <taxon>Eurotiomycetes</taxon>
        <taxon>Eurotiomycetidae</taxon>
        <taxon>Eurotiales</taxon>
        <taxon>Aspergillaceae</taxon>
        <taxon>Penicillium</taxon>
    </lineage>
</organism>
<dbReference type="Proteomes" id="UP001150942">
    <property type="component" value="Unassembled WGS sequence"/>
</dbReference>
<feature type="compositionally biased region" description="Acidic residues" evidence="1">
    <location>
        <begin position="168"/>
        <end position="193"/>
    </location>
</feature>
<dbReference type="GO" id="GO:0006384">
    <property type="term" value="P:transcription initiation at RNA polymerase III promoter"/>
    <property type="evidence" value="ECO:0007669"/>
    <property type="project" value="InterPro"/>
</dbReference>
<feature type="region of interest" description="Disordered" evidence="1">
    <location>
        <begin position="22"/>
        <end position="42"/>
    </location>
</feature>
<proteinExistence type="predicted"/>
<feature type="compositionally biased region" description="Low complexity" evidence="1">
    <location>
        <begin position="86"/>
        <end position="95"/>
    </location>
</feature>
<dbReference type="GO" id="GO:0005666">
    <property type="term" value="C:RNA polymerase III complex"/>
    <property type="evidence" value="ECO:0007669"/>
    <property type="project" value="InterPro"/>
</dbReference>
<reference evidence="2" key="1">
    <citation type="submission" date="2022-11" db="EMBL/GenBank/DDBJ databases">
        <authorList>
            <person name="Petersen C."/>
        </authorList>
    </citation>
    <scope>NUCLEOTIDE SEQUENCE</scope>
    <source>
        <strain evidence="2">IBT 20477</strain>
    </source>
</reference>
<dbReference type="OrthoDB" id="1746530at2759"/>
<dbReference type="PANTHER" id="PTHR15561">
    <property type="entry name" value="CALCITONIN GENE-RELATED PEPTIDE-RECEPTOR COMPONENT PROTEIN"/>
    <property type="match status" value="1"/>
</dbReference>
<feature type="region of interest" description="Disordered" evidence="1">
    <location>
        <begin position="164"/>
        <end position="193"/>
    </location>
</feature>
<name>A0A9W9IM13_9EURO</name>
<feature type="compositionally biased region" description="Polar residues" evidence="1">
    <location>
        <begin position="96"/>
        <end position="115"/>
    </location>
</feature>
<gene>
    <name evidence="2" type="ORF">N7449_011631</name>
</gene>